<gene>
    <name evidence="2" type="ORF">C9374_003410</name>
</gene>
<dbReference type="EMBL" id="PYSW02000018">
    <property type="protein sequence ID" value="KAG2385595.1"/>
    <property type="molecule type" value="Genomic_DNA"/>
</dbReference>
<organism evidence="2 3">
    <name type="scientific">Naegleria lovaniensis</name>
    <name type="common">Amoeba</name>
    <dbReference type="NCBI Taxonomy" id="51637"/>
    <lineage>
        <taxon>Eukaryota</taxon>
        <taxon>Discoba</taxon>
        <taxon>Heterolobosea</taxon>
        <taxon>Tetramitia</taxon>
        <taxon>Eutetramitia</taxon>
        <taxon>Vahlkampfiidae</taxon>
        <taxon>Naegleria</taxon>
    </lineage>
</organism>
<evidence type="ECO:0000313" key="3">
    <source>
        <dbReference type="Proteomes" id="UP000816034"/>
    </source>
</evidence>
<evidence type="ECO:0000313" key="2">
    <source>
        <dbReference type="EMBL" id="KAG2385595.1"/>
    </source>
</evidence>
<dbReference type="AlphaFoldDB" id="A0AA88GMV3"/>
<name>A0AA88GMV3_NAELO</name>
<feature type="compositionally biased region" description="Low complexity" evidence="1">
    <location>
        <begin position="220"/>
        <end position="268"/>
    </location>
</feature>
<proteinExistence type="predicted"/>
<sequence>MRKLLLDKVREDFSQRPSTSFNITSVPQPPPMMLHQHPPSTFPSIMNSSYPSGQSNQDSLSQPTLVSSVPTHSEDDISNTKKRKSMNEAHSNGSTLANTNNNTSSYAVQTRKRAKSHEVISNTSGVSHSSSDVRVEQHQTVCCIEGCARDVSNRLRFSLRCPTEFKREFIASDWNNVCNYCYFHDLYQWKKLNMPTTNASTGGENKKQQQHGVTARKRSSSSVSSSTKSSSTSSSTPSNSPPMISIQQHAQQQQPTLSHPTTTTHPSLYPNNHSVSDHSNTNNTQLPSMNSTSSSPVYPMKKTIAKKPLKIDTSFTTSTSTQLCPPSHMLLRASQTQMNIQPQPPQQQNMLVDPSPVHREDVNTLIKFLQIASTNSM</sequence>
<feature type="compositionally biased region" description="Polar residues" evidence="1">
    <location>
        <begin position="119"/>
        <end position="130"/>
    </location>
</feature>
<comment type="caution">
    <text evidence="2">The sequence shown here is derived from an EMBL/GenBank/DDBJ whole genome shotgun (WGS) entry which is preliminary data.</text>
</comment>
<feature type="compositionally biased region" description="Low complexity" evidence="1">
    <location>
        <begin position="91"/>
        <end position="105"/>
    </location>
</feature>
<feature type="compositionally biased region" description="Polar residues" evidence="1">
    <location>
        <begin position="15"/>
        <end position="26"/>
    </location>
</feature>
<dbReference type="Proteomes" id="UP000816034">
    <property type="component" value="Unassembled WGS sequence"/>
</dbReference>
<feature type="compositionally biased region" description="Polar residues" evidence="1">
    <location>
        <begin position="42"/>
        <end position="71"/>
    </location>
</feature>
<reference evidence="2 3" key="1">
    <citation type="journal article" date="2018" name="BMC Genomics">
        <title>The genome of Naegleria lovaniensis, the basis for a comparative approach to unravel pathogenicity factors of the human pathogenic amoeba N. fowleri.</title>
        <authorList>
            <person name="Liechti N."/>
            <person name="Schurch N."/>
            <person name="Bruggmann R."/>
            <person name="Wittwer M."/>
        </authorList>
    </citation>
    <scope>NUCLEOTIDE SEQUENCE [LARGE SCALE GENOMIC DNA]</scope>
    <source>
        <strain evidence="2 3">ATCC 30569</strain>
    </source>
</reference>
<feature type="region of interest" description="Disordered" evidence="1">
    <location>
        <begin position="198"/>
        <end position="298"/>
    </location>
</feature>
<keyword evidence="3" id="KW-1185">Reference proteome</keyword>
<protein>
    <submittedName>
        <fullName evidence="2">Uncharacterized protein</fullName>
    </submittedName>
</protein>
<evidence type="ECO:0000256" key="1">
    <source>
        <dbReference type="SAM" id="MobiDB-lite"/>
    </source>
</evidence>
<dbReference type="GeneID" id="68095865"/>
<feature type="compositionally biased region" description="Polar residues" evidence="1">
    <location>
        <begin position="269"/>
        <end position="296"/>
    </location>
</feature>
<accession>A0AA88GMV3</accession>
<feature type="region of interest" description="Disordered" evidence="1">
    <location>
        <begin position="14"/>
        <end position="132"/>
    </location>
</feature>
<dbReference type="RefSeq" id="XP_044549588.1">
    <property type="nucleotide sequence ID" value="XM_044692936.1"/>
</dbReference>